<evidence type="ECO:0000313" key="2">
    <source>
        <dbReference type="EMBL" id="PIN11918.1"/>
    </source>
</evidence>
<feature type="region of interest" description="Disordered" evidence="1">
    <location>
        <begin position="108"/>
        <end position="147"/>
    </location>
</feature>
<gene>
    <name evidence="2" type="ORF">CDL12_15461</name>
</gene>
<dbReference type="EMBL" id="NKXS01002828">
    <property type="protein sequence ID" value="PIN11918.1"/>
    <property type="molecule type" value="Genomic_DNA"/>
</dbReference>
<protein>
    <recommendedName>
        <fullName evidence="4">MBD domain-containing protein</fullName>
    </recommendedName>
</protein>
<name>A0A2G9H327_9LAMI</name>
<evidence type="ECO:0008006" key="4">
    <source>
        <dbReference type="Google" id="ProtNLM"/>
    </source>
</evidence>
<dbReference type="Proteomes" id="UP000231279">
    <property type="component" value="Unassembled WGS sequence"/>
</dbReference>
<evidence type="ECO:0000256" key="1">
    <source>
        <dbReference type="SAM" id="MobiDB-lite"/>
    </source>
</evidence>
<dbReference type="PANTHER" id="PTHR34067:SF20">
    <property type="entry name" value="OS08G0206700 PROTEIN"/>
    <property type="match status" value="1"/>
</dbReference>
<dbReference type="OrthoDB" id="10072024at2759"/>
<accession>A0A2G9H327</accession>
<comment type="caution">
    <text evidence="2">The sequence shown here is derived from an EMBL/GenBank/DDBJ whole genome shotgun (WGS) entry which is preliminary data.</text>
</comment>
<reference evidence="3" key="1">
    <citation type="journal article" date="2018" name="Gigascience">
        <title>Genome assembly of the Pink Ipe (Handroanthus impetiginosus, Bignoniaceae), a highly valued, ecologically keystone Neotropical timber forest tree.</title>
        <authorList>
            <person name="Silva-Junior O.B."/>
            <person name="Grattapaglia D."/>
            <person name="Novaes E."/>
            <person name="Collevatti R.G."/>
        </authorList>
    </citation>
    <scope>NUCLEOTIDE SEQUENCE [LARGE SCALE GENOMIC DNA]</scope>
    <source>
        <strain evidence="3">cv. UFG-1</strain>
    </source>
</reference>
<feature type="compositionally biased region" description="Basic residues" evidence="1">
    <location>
        <begin position="258"/>
        <end position="267"/>
    </location>
</feature>
<dbReference type="InterPro" id="IPR038945">
    <property type="entry name" value="MBD13-like"/>
</dbReference>
<dbReference type="AlphaFoldDB" id="A0A2G9H327"/>
<feature type="compositionally biased region" description="Polar residues" evidence="1">
    <location>
        <begin position="240"/>
        <end position="256"/>
    </location>
</feature>
<feature type="compositionally biased region" description="Basic and acidic residues" evidence="1">
    <location>
        <begin position="128"/>
        <end position="147"/>
    </location>
</feature>
<proteinExistence type="predicted"/>
<keyword evidence="3" id="KW-1185">Reference proteome</keyword>
<feature type="region of interest" description="Disordered" evidence="1">
    <location>
        <begin position="239"/>
        <end position="277"/>
    </location>
</feature>
<feature type="compositionally biased region" description="Basic and acidic residues" evidence="1">
    <location>
        <begin position="108"/>
        <end position="119"/>
    </location>
</feature>
<evidence type="ECO:0000313" key="3">
    <source>
        <dbReference type="Proteomes" id="UP000231279"/>
    </source>
</evidence>
<sequence length="429" mass="49167">MSNSNYSLWICYSIILNGLKFNSKVEVHRYLKNADKDMKLKEINKSVAIALIYDIDHVSGRHFRSTQEVLHYLETKDTRKVDSQGDRSKFASRLLYIEGQKLIGKKADKMFNGDERQSETEDGSVNWDLRDKQRKENENGRHGEGLRQNKRLADGKLKKNVILDQSLRLQSEGAAVKSSNMLRDQCFERKETKNSLAEDRQQEILARHNKRKKLYSKWMRADPLLELKTRQQAREAEVNATANLGNSDEPNENLTICRTKKKKKKKEKTNDNKEKEPANLPLENLCSVEENEDGIVDLKENVKQEKHPESSLNGLLMDPCIEFAIETFTGATPIKYVNKVEESSPNQTICSSSALPSGYIWANPCFEFAVKMLTSETQMENALYFEISFQQPQFIRSYNKALCTHQGGVRDQSLPQALNGGSQNFIHQP</sequence>
<organism evidence="2 3">
    <name type="scientific">Handroanthus impetiginosus</name>
    <dbReference type="NCBI Taxonomy" id="429701"/>
    <lineage>
        <taxon>Eukaryota</taxon>
        <taxon>Viridiplantae</taxon>
        <taxon>Streptophyta</taxon>
        <taxon>Embryophyta</taxon>
        <taxon>Tracheophyta</taxon>
        <taxon>Spermatophyta</taxon>
        <taxon>Magnoliopsida</taxon>
        <taxon>eudicotyledons</taxon>
        <taxon>Gunneridae</taxon>
        <taxon>Pentapetalae</taxon>
        <taxon>asterids</taxon>
        <taxon>lamiids</taxon>
        <taxon>Lamiales</taxon>
        <taxon>Bignoniaceae</taxon>
        <taxon>Crescentiina</taxon>
        <taxon>Tabebuia alliance</taxon>
        <taxon>Handroanthus</taxon>
    </lineage>
</organism>
<dbReference type="PANTHER" id="PTHR34067">
    <property type="entry name" value="OS04G0193200 PROTEIN"/>
    <property type="match status" value="1"/>
</dbReference>
<feature type="compositionally biased region" description="Basic and acidic residues" evidence="1">
    <location>
        <begin position="268"/>
        <end position="277"/>
    </location>
</feature>